<dbReference type="Gene3D" id="3.40.50.1000">
    <property type="entry name" value="HAD superfamily/HAD-like"/>
    <property type="match status" value="1"/>
</dbReference>
<dbReference type="PANTHER" id="PTHR16504:SF4">
    <property type="entry name" value="5'(3')-DEOXYRIBONUCLEOTIDASE"/>
    <property type="match status" value="1"/>
</dbReference>
<dbReference type="InterPro" id="IPR036412">
    <property type="entry name" value="HAD-like_sf"/>
</dbReference>
<dbReference type="Pfam" id="PF06941">
    <property type="entry name" value="NT5C"/>
    <property type="match status" value="1"/>
</dbReference>
<dbReference type="InterPro" id="IPR023214">
    <property type="entry name" value="HAD_sf"/>
</dbReference>
<sequence length="172" mass="19857">MKKRLIVDIDGVIADIYGQFRKFELEDFGTNQDYSEITGKLEEEAFVNGEIYMATKGFFRNASVIPGSVEALKKLNKTHDLFIVSAATKFPNSMAEKQEWLLENFPFITWQQIVFCGTKEIVKGDIMIDDHFKNLDKFYGQTILFSQPHNLNRVENGHNRVANWDEISQLLL</sequence>
<name>A0ABT4W774_9FLAO</name>
<accession>A0ABT4W774</accession>
<comment type="caution">
    <text evidence="2">The sequence shown here is derived from an EMBL/GenBank/DDBJ whole genome shotgun (WGS) entry which is preliminary data.</text>
</comment>
<dbReference type="Gene3D" id="1.10.40.40">
    <property type="entry name" value="Deoxyribonucleotidase, domain 2"/>
    <property type="match status" value="1"/>
</dbReference>
<gene>
    <name evidence="2" type="ORF">NJT12_02005</name>
</gene>
<evidence type="ECO:0000313" key="3">
    <source>
        <dbReference type="Proteomes" id="UP001212170"/>
    </source>
</evidence>
<dbReference type="RefSeq" id="WP_271334261.1">
    <property type="nucleotide sequence ID" value="NZ_JAMZNK010000002.1"/>
</dbReference>
<dbReference type="EMBL" id="JAMZNK010000002">
    <property type="protein sequence ID" value="MDA6068384.1"/>
    <property type="molecule type" value="Genomic_DNA"/>
</dbReference>
<keyword evidence="3" id="KW-1185">Reference proteome</keyword>
<dbReference type="SUPFAM" id="SSF56784">
    <property type="entry name" value="HAD-like"/>
    <property type="match status" value="1"/>
</dbReference>
<dbReference type="PANTHER" id="PTHR16504">
    <property type="entry name" value="5'(3')-DEOXYRIBONUCLEOTIDASE"/>
    <property type="match status" value="1"/>
</dbReference>
<reference evidence="2 3" key="1">
    <citation type="journal article" date="2023" name="Chemosphere">
        <title>Whole genome analysis of Flavobacterium aziz-sancarii sp. nov., isolated from Ardley Island (Antarctica), revealed a rich resistome and bioremediation potential.</title>
        <authorList>
            <person name="Otur C."/>
            <person name="Okay S."/>
            <person name="Kurt-Kizildogan A."/>
        </authorList>
    </citation>
    <scope>NUCLEOTIDE SEQUENCE [LARGE SCALE GENOMIC DNA]</scope>
    <source>
        <strain evidence="2 3">AC</strain>
    </source>
</reference>
<organism evidence="2 3">
    <name type="scientific">Flavobacterium azizsancarii</name>
    <dbReference type="NCBI Taxonomy" id="2961580"/>
    <lineage>
        <taxon>Bacteria</taxon>
        <taxon>Pseudomonadati</taxon>
        <taxon>Bacteroidota</taxon>
        <taxon>Flavobacteriia</taxon>
        <taxon>Flavobacteriales</taxon>
        <taxon>Flavobacteriaceae</taxon>
        <taxon>Flavobacterium</taxon>
    </lineage>
</organism>
<comment type="similarity">
    <text evidence="1">Belongs to the 5'(3')-deoxyribonucleotidase family.</text>
</comment>
<protein>
    <submittedName>
        <fullName evidence="2">5'(3')-deoxyribonucleotidase</fullName>
    </submittedName>
</protein>
<dbReference type="SFLD" id="SFLDG01126">
    <property type="entry name" value="C1.2:_Nucleotidase_Like"/>
    <property type="match status" value="1"/>
</dbReference>
<proteinExistence type="inferred from homology"/>
<dbReference type="SFLD" id="SFLDG01146">
    <property type="entry name" value="C1.2.2"/>
    <property type="match status" value="1"/>
</dbReference>
<dbReference type="Proteomes" id="UP001212170">
    <property type="component" value="Unassembled WGS sequence"/>
</dbReference>
<evidence type="ECO:0000313" key="2">
    <source>
        <dbReference type="EMBL" id="MDA6068384.1"/>
    </source>
</evidence>
<dbReference type="SFLD" id="SFLDS00003">
    <property type="entry name" value="Haloacid_Dehalogenase"/>
    <property type="match status" value="1"/>
</dbReference>
<dbReference type="InterPro" id="IPR010708">
    <property type="entry name" value="5'(3')-deoxyribonucleotidase"/>
</dbReference>
<evidence type="ECO:0000256" key="1">
    <source>
        <dbReference type="ARBA" id="ARBA00009589"/>
    </source>
</evidence>